<proteinExistence type="predicted"/>
<protein>
    <submittedName>
        <fullName evidence="2">Uncharacterized protein</fullName>
    </submittedName>
</protein>
<name>A0A8H4RC17_9HELO</name>
<feature type="compositionally biased region" description="Basic and acidic residues" evidence="1">
    <location>
        <begin position="60"/>
        <end position="73"/>
    </location>
</feature>
<evidence type="ECO:0000313" key="3">
    <source>
        <dbReference type="Proteomes" id="UP000566819"/>
    </source>
</evidence>
<gene>
    <name evidence="2" type="ORF">G7Y89_g10809</name>
</gene>
<accession>A0A8H4RC17</accession>
<sequence>MSESSISTRLNEAKTGQDTRVAILSAQRRKLGEIVDIVSLQKTRNNATFDVGQIYQDPEMQSKDSNFGEHVDSENLYDASPEPNRRPSPTHTSTIRPAGSNRDAIQLPSAIATSAKSESRMRTRDVRNILSQEGDLAVGKEITPVTPTITGPTRIAMISENLRESLRVLDEMKTARVSKQRTADEVFGRAQELVGNVWKLNIYSLVTSSSRFVKVSNLRPLMDIHDESESAKRTVKQAQRAEEDTHKELIRAIEELTRCVKGP</sequence>
<keyword evidence="3" id="KW-1185">Reference proteome</keyword>
<reference evidence="2 3" key="1">
    <citation type="submission" date="2020-03" db="EMBL/GenBank/DDBJ databases">
        <title>Draft Genome Sequence of Cudoniella acicularis.</title>
        <authorList>
            <person name="Buettner E."/>
            <person name="Kellner H."/>
        </authorList>
    </citation>
    <scope>NUCLEOTIDE SEQUENCE [LARGE SCALE GENOMIC DNA]</scope>
    <source>
        <strain evidence="2 3">DSM 108380</strain>
    </source>
</reference>
<organism evidence="2 3">
    <name type="scientific">Cudoniella acicularis</name>
    <dbReference type="NCBI Taxonomy" id="354080"/>
    <lineage>
        <taxon>Eukaryota</taxon>
        <taxon>Fungi</taxon>
        <taxon>Dikarya</taxon>
        <taxon>Ascomycota</taxon>
        <taxon>Pezizomycotina</taxon>
        <taxon>Leotiomycetes</taxon>
        <taxon>Helotiales</taxon>
        <taxon>Tricladiaceae</taxon>
        <taxon>Cudoniella</taxon>
    </lineage>
</organism>
<evidence type="ECO:0000313" key="2">
    <source>
        <dbReference type="EMBL" id="KAF4627347.1"/>
    </source>
</evidence>
<comment type="caution">
    <text evidence="2">The sequence shown here is derived from an EMBL/GenBank/DDBJ whole genome shotgun (WGS) entry which is preliminary data.</text>
</comment>
<dbReference type="AlphaFoldDB" id="A0A8H4RC17"/>
<feature type="region of interest" description="Disordered" evidence="1">
    <location>
        <begin position="54"/>
        <end position="124"/>
    </location>
</feature>
<dbReference type="EMBL" id="JAAMPI010000983">
    <property type="protein sequence ID" value="KAF4627347.1"/>
    <property type="molecule type" value="Genomic_DNA"/>
</dbReference>
<evidence type="ECO:0000256" key="1">
    <source>
        <dbReference type="SAM" id="MobiDB-lite"/>
    </source>
</evidence>
<dbReference type="Proteomes" id="UP000566819">
    <property type="component" value="Unassembled WGS sequence"/>
</dbReference>